<dbReference type="SUPFAM" id="SSF50475">
    <property type="entry name" value="FMN-binding split barrel"/>
    <property type="match status" value="1"/>
</dbReference>
<evidence type="ECO:0000313" key="4">
    <source>
        <dbReference type="Proteomes" id="UP001500655"/>
    </source>
</evidence>
<feature type="domain" description="Pyridoxamine 5'-phosphate oxidase N-terminal" evidence="2">
    <location>
        <begin position="4"/>
        <end position="127"/>
    </location>
</feature>
<organism evidence="3 4">
    <name type="scientific">Luedemannella helvata</name>
    <dbReference type="NCBI Taxonomy" id="349315"/>
    <lineage>
        <taxon>Bacteria</taxon>
        <taxon>Bacillati</taxon>
        <taxon>Actinomycetota</taxon>
        <taxon>Actinomycetes</taxon>
        <taxon>Micromonosporales</taxon>
        <taxon>Micromonosporaceae</taxon>
        <taxon>Luedemannella</taxon>
    </lineage>
</organism>
<dbReference type="Proteomes" id="UP001500655">
    <property type="component" value="Unassembled WGS sequence"/>
</dbReference>
<keyword evidence="1" id="KW-0560">Oxidoreductase</keyword>
<dbReference type="EMBL" id="BAAALS010000004">
    <property type="protein sequence ID" value="GAA1743326.1"/>
    <property type="molecule type" value="Genomic_DNA"/>
</dbReference>
<sequence>MEIDEARAFLRAHHRAVLATRRPDGGTQLTPVLVGVDGAGDVVISTRETAAKTRYVRRDPHVSLCVMTDGFFGPWVQVDGEATVVSLPDAMQPLVDYYRDLSGEHPDWDDYRAAMQRERRVIIKVRLTHAGPDRHG</sequence>
<dbReference type="InterPro" id="IPR019920">
    <property type="entry name" value="F420-binding_dom_put"/>
</dbReference>
<dbReference type="Pfam" id="PF01243">
    <property type="entry name" value="PNPOx_N"/>
    <property type="match status" value="1"/>
</dbReference>
<evidence type="ECO:0000259" key="2">
    <source>
        <dbReference type="Pfam" id="PF01243"/>
    </source>
</evidence>
<dbReference type="NCBIfam" id="TIGR03618">
    <property type="entry name" value="Rv1155_F420"/>
    <property type="match status" value="1"/>
</dbReference>
<evidence type="ECO:0000256" key="1">
    <source>
        <dbReference type="ARBA" id="ARBA00023002"/>
    </source>
</evidence>
<dbReference type="InterPro" id="IPR012349">
    <property type="entry name" value="Split_barrel_FMN-bd"/>
</dbReference>
<dbReference type="PANTHER" id="PTHR35176:SF2">
    <property type="entry name" value="F420H(2)-DEPENDENT REDUCTASE RV1155"/>
    <property type="match status" value="1"/>
</dbReference>
<dbReference type="InterPro" id="IPR011576">
    <property type="entry name" value="Pyridox_Oxase_N"/>
</dbReference>
<comment type="caution">
    <text evidence="3">The sequence shown here is derived from an EMBL/GenBank/DDBJ whole genome shotgun (WGS) entry which is preliminary data.</text>
</comment>
<protein>
    <submittedName>
        <fullName evidence="3">TIGR03618 family F420-dependent PPOX class oxidoreductase</fullName>
    </submittedName>
</protein>
<reference evidence="4" key="1">
    <citation type="journal article" date="2019" name="Int. J. Syst. Evol. Microbiol.">
        <title>The Global Catalogue of Microorganisms (GCM) 10K type strain sequencing project: providing services to taxonomists for standard genome sequencing and annotation.</title>
        <authorList>
            <consortium name="The Broad Institute Genomics Platform"/>
            <consortium name="The Broad Institute Genome Sequencing Center for Infectious Disease"/>
            <person name="Wu L."/>
            <person name="Ma J."/>
        </authorList>
    </citation>
    <scope>NUCLEOTIDE SEQUENCE [LARGE SCALE GENOMIC DNA]</scope>
    <source>
        <strain evidence="4">JCM 13249</strain>
    </source>
</reference>
<dbReference type="PANTHER" id="PTHR35176">
    <property type="entry name" value="HEME OXYGENASE HI_0854-RELATED"/>
    <property type="match status" value="1"/>
</dbReference>
<name>A0ABP4W2E1_9ACTN</name>
<proteinExistence type="predicted"/>
<dbReference type="InterPro" id="IPR052019">
    <property type="entry name" value="F420H2_bilvrd_red/Heme_oxyg"/>
</dbReference>
<dbReference type="RefSeq" id="WP_344077854.1">
    <property type="nucleotide sequence ID" value="NZ_BAAALS010000004.1"/>
</dbReference>
<evidence type="ECO:0000313" key="3">
    <source>
        <dbReference type="EMBL" id="GAA1743326.1"/>
    </source>
</evidence>
<dbReference type="Gene3D" id="2.30.110.10">
    <property type="entry name" value="Electron Transport, Fmn-binding Protein, Chain A"/>
    <property type="match status" value="1"/>
</dbReference>
<gene>
    <name evidence="3" type="ORF">GCM10009681_12730</name>
</gene>
<accession>A0ABP4W2E1</accession>
<keyword evidence="4" id="KW-1185">Reference proteome</keyword>